<name>A0A0B1SS18_OESDE</name>
<evidence type="ECO:0000256" key="7">
    <source>
        <dbReference type="ARBA" id="ARBA00022989"/>
    </source>
</evidence>
<evidence type="ECO:0000256" key="11">
    <source>
        <dbReference type="SAM" id="SignalP"/>
    </source>
</evidence>
<feature type="non-terminal residue" evidence="12">
    <location>
        <position position="91"/>
    </location>
</feature>
<keyword evidence="7 9" id="KW-1133">Transmembrane helix</keyword>
<dbReference type="GO" id="GO:0032217">
    <property type="term" value="F:riboflavin transmembrane transporter activity"/>
    <property type="evidence" value="ECO:0007669"/>
    <property type="project" value="UniProtKB-UniRule"/>
</dbReference>
<keyword evidence="4 9" id="KW-0813">Transport</keyword>
<proteinExistence type="inferred from homology"/>
<evidence type="ECO:0000256" key="3">
    <source>
        <dbReference type="ARBA" id="ARBA00006366"/>
    </source>
</evidence>
<evidence type="ECO:0000256" key="1">
    <source>
        <dbReference type="ARBA" id="ARBA00000215"/>
    </source>
</evidence>
<evidence type="ECO:0000256" key="4">
    <source>
        <dbReference type="ARBA" id="ARBA00022448"/>
    </source>
</evidence>
<evidence type="ECO:0000256" key="8">
    <source>
        <dbReference type="ARBA" id="ARBA00023136"/>
    </source>
</evidence>
<feature type="compositionally biased region" description="Basic and acidic residues" evidence="10">
    <location>
        <begin position="61"/>
        <end position="70"/>
    </location>
</feature>
<reference evidence="12 13" key="1">
    <citation type="submission" date="2014-03" db="EMBL/GenBank/DDBJ databases">
        <title>Draft genome of the hookworm Oesophagostomum dentatum.</title>
        <authorList>
            <person name="Mitreva M."/>
        </authorList>
    </citation>
    <scope>NUCLEOTIDE SEQUENCE [LARGE SCALE GENOMIC DNA]</scope>
    <source>
        <strain evidence="12 13">OD-Hann</strain>
    </source>
</reference>
<dbReference type="GO" id="GO:0005886">
    <property type="term" value="C:plasma membrane"/>
    <property type="evidence" value="ECO:0007669"/>
    <property type="project" value="UniProtKB-SubCell"/>
</dbReference>
<organism evidence="12 13">
    <name type="scientific">Oesophagostomum dentatum</name>
    <name type="common">Nodular worm</name>
    <dbReference type="NCBI Taxonomy" id="61180"/>
    <lineage>
        <taxon>Eukaryota</taxon>
        <taxon>Metazoa</taxon>
        <taxon>Ecdysozoa</taxon>
        <taxon>Nematoda</taxon>
        <taxon>Chromadorea</taxon>
        <taxon>Rhabditida</taxon>
        <taxon>Rhabditina</taxon>
        <taxon>Rhabditomorpha</taxon>
        <taxon>Strongyloidea</taxon>
        <taxon>Strongylidae</taxon>
        <taxon>Oesophagostomum</taxon>
    </lineage>
</organism>
<gene>
    <name evidence="12" type="ORF">OESDEN_12473</name>
</gene>
<evidence type="ECO:0000256" key="10">
    <source>
        <dbReference type="SAM" id="MobiDB-lite"/>
    </source>
</evidence>
<evidence type="ECO:0000256" key="9">
    <source>
        <dbReference type="RuleBase" id="RU368035"/>
    </source>
</evidence>
<evidence type="ECO:0000256" key="5">
    <source>
        <dbReference type="ARBA" id="ARBA00022475"/>
    </source>
</evidence>
<keyword evidence="5 9" id="KW-1003">Cell membrane</keyword>
<comment type="subcellular location">
    <subcellularLocation>
        <location evidence="2 9">Cell membrane</location>
        <topology evidence="2 9">Multi-pass membrane protein</topology>
    </subcellularLocation>
</comment>
<keyword evidence="13" id="KW-1185">Reference proteome</keyword>
<dbReference type="Proteomes" id="UP000053660">
    <property type="component" value="Unassembled WGS sequence"/>
</dbReference>
<comment type="catalytic activity">
    <reaction evidence="1 9">
        <text>riboflavin(in) = riboflavin(out)</text>
        <dbReference type="Rhea" id="RHEA:35015"/>
        <dbReference type="ChEBI" id="CHEBI:57986"/>
    </reaction>
</comment>
<feature type="chain" id="PRO_5002061117" description="Riboflavin transporter" evidence="11">
    <location>
        <begin position="18"/>
        <end position="91"/>
    </location>
</feature>
<feature type="compositionally biased region" description="Basic and acidic residues" evidence="10">
    <location>
        <begin position="78"/>
        <end position="91"/>
    </location>
</feature>
<evidence type="ECO:0000256" key="2">
    <source>
        <dbReference type="ARBA" id="ARBA00004651"/>
    </source>
</evidence>
<evidence type="ECO:0000313" key="12">
    <source>
        <dbReference type="EMBL" id="KHJ87744.1"/>
    </source>
</evidence>
<protein>
    <recommendedName>
        <fullName evidence="9">Riboflavin transporter</fullName>
    </recommendedName>
</protein>
<keyword evidence="8 9" id="KW-0472">Membrane</keyword>
<accession>A0A0B1SS18</accession>
<keyword evidence="6 9" id="KW-0812">Transmembrane</keyword>
<dbReference type="Pfam" id="PF06237">
    <property type="entry name" value="SLC52_ribofla_tr"/>
    <property type="match status" value="1"/>
</dbReference>
<dbReference type="AlphaFoldDB" id="A0A0B1SS18"/>
<keyword evidence="11" id="KW-0732">Signal</keyword>
<sequence length="91" mass="10262">MLFFLWCLGVGNYECEGTVPVYSPPRFPASVFFFVIFVWTTTAAVAFEVLCRSSEHVNASRARDAAHEETPLSTTKPKTQDQLKEDNEEAK</sequence>
<comment type="similarity">
    <text evidence="3 9">Belongs to the riboflavin transporter family.</text>
</comment>
<evidence type="ECO:0000313" key="13">
    <source>
        <dbReference type="Proteomes" id="UP000053660"/>
    </source>
</evidence>
<feature type="transmembrane region" description="Helical" evidence="9">
    <location>
        <begin position="27"/>
        <end position="51"/>
    </location>
</feature>
<feature type="signal peptide" evidence="11">
    <location>
        <begin position="1"/>
        <end position="17"/>
    </location>
</feature>
<feature type="region of interest" description="Disordered" evidence="10">
    <location>
        <begin position="61"/>
        <end position="91"/>
    </location>
</feature>
<evidence type="ECO:0000256" key="6">
    <source>
        <dbReference type="ARBA" id="ARBA00022692"/>
    </source>
</evidence>
<dbReference type="EMBL" id="KN557110">
    <property type="protein sequence ID" value="KHJ87744.1"/>
    <property type="molecule type" value="Genomic_DNA"/>
</dbReference>
<comment type="function">
    <text evidence="9">Plasma membrane transporter mediating the uptake by cells of the water soluble vitamin B2/riboflavin that plays a key role in biochemical oxidation-reduction reactions of the carbohydrate, lipid, and amino acid metabolism.</text>
</comment>
<comment type="caution">
    <text evidence="9">Lacks conserved residue(s) required for the propagation of feature annotation.</text>
</comment>
<dbReference type="InterPro" id="IPR009357">
    <property type="entry name" value="Riboflavin_transptr"/>
</dbReference>